<dbReference type="InterPro" id="IPR040727">
    <property type="entry name" value="NAPRTase_N"/>
</dbReference>
<evidence type="ECO:0000256" key="7">
    <source>
        <dbReference type="ARBA" id="ARBA00022679"/>
    </source>
</evidence>
<dbReference type="Gene3D" id="3.20.20.70">
    <property type="entry name" value="Aldolase class I"/>
    <property type="match status" value="1"/>
</dbReference>
<keyword evidence="7 9" id="KW-0808">Transferase</keyword>
<dbReference type="KEGG" id="mik:FOE78_07615"/>
<proteinExistence type="inferred from homology"/>
<dbReference type="InterPro" id="IPR036068">
    <property type="entry name" value="Nicotinate_pribotase-like_C"/>
</dbReference>
<organism evidence="12 13">
    <name type="scientific">Microlunatus elymi</name>
    <dbReference type="NCBI Taxonomy" id="2596828"/>
    <lineage>
        <taxon>Bacteria</taxon>
        <taxon>Bacillati</taxon>
        <taxon>Actinomycetota</taxon>
        <taxon>Actinomycetes</taxon>
        <taxon>Propionibacteriales</taxon>
        <taxon>Propionibacteriaceae</taxon>
        <taxon>Microlunatus</taxon>
    </lineage>
</organism>
<sequence>MGSTTRTDPLEPWGPSEVPTTALLTDHYELTMLRAAFQSGTANRRCIFELFPRKLPDGRRYGVVAGVGRALRALSHFRFDDESRQFLLDRHIVDQPTADWLADFRFSGQIWGYAEGDIYFPGSPLLIVESTFAEAVLLETVLLSIYNHDSAIASAASRMTAVADGRPCLEMGARRTQELSAVAAARAAYIAGFTGTSSLESGRRYGVPTIGTAAHAFTLLHDNERDAFAAQIKALGEDTTLLVDTYDVDEAVRTAVELTGGRIGSVRLDSGDLPALAKHVRSLLDSLGATRTKIIVTSDLDEWQIAALAGAPVDGYGVGTALVTGSGHPTCGFVYKMVSRAVSDEPDAPMIHVAKRSTAKATIGGRKYAWRRFDEHGVAQTEVIGIDHEPDVDHGRDLLVQLVKGGKIVGREPLDAARDRHLAARAELPLDALKMSRGEPVIETIFS</sequence>
<dbReference type="InterPro" id="IPR041525">
    <property type="entry name" value="N/Namide_PRibTrfase"/>
</dbReference>
<dbReference type="EMBL" id="CP041692">
    <property type="protein sequence ID" value="QDP98666.1"/>
    <property type="molecule type" value="Genomic_DNA"/>
</dbReference>
<dbReference type="PIRSF" id="PIRSF000484">
    <property type="entry name" value="NAPRT"/>
    <property type="match status" value="1"/>
</dbReference>
<evidence type="ECO:0000259" key="10">
    <source>
        <dbReference type="Pfam" id="PF04095"/>
    </source>
</evidence>
<evidence type="ECO:0000256" key="1">
    <source>
        <dbReference type="ARBA" id="ARBA00004952"/>
    </source>
</evidence>
<dbReference type="AlphaFoldDB" id="A0A516Q5E8"/>
<reference evidence="12 13" key="1">
    <citation type="submission" date="2019-07" db="EMBL/GenBank/DDBJ databases">
        <title>Microlunatus dokdonensis sp. nov. isolated from the rhizospheric soil of the wild plant Elymus tsukushiensis.</title>
        <authorList>
            <person name="Ghim S.-Y."/>
            <person name="Hwang Y.-J."/>
            <person name="Son J.-S."/>
            <person name="Shin J.-H."/>
        </authorList>
    </citation>
    <scope>NUCLEOTIDE SEQUENCE [LARGE SCALE GENOMIC DNA]</scope>
    <source>
        <strain evidence="12 13">KUDC0627</strain>
    </source>
</reference>
<comment type="catalytic activity">
    <reaction evidence="8 9">
        <text>5-phospho-alpha-D-ribose 1-diphosphate + nicotinate + ATP + H2O = nicotinate beta-D-ribonucleotide + ADP + phosphate + diphosphate</text>
        <dbReference type="Rhea" id="RHEA:36163"/>
        <dbReference type="ChEBI" id="CHEBI:15377"/>
        <dbReference type="ChEBI" id="CHEBI:30616"/>
        <dbReference type="ChEBI" id="CHEBI:32544"/>
        <dbReference type="ChEBI" id="CHEBI:33019"/>
        <dbReference type="ChEBI" id="CHEBI:43474"/>
        <dbReference type="ChEBI" id="CHEBI:57502"/>
        <dbReference type="ChEBI" id="CHEBI:58017"/>
        <dbReference type="ChEBI" id="CHEBI:456216"/>
        <dbReference type="EC" id="6.3.4.21"/>
    </reaction>
</comment>
<dbReference type="PANTHER" id="PTHR11098">
    <property type="entry name" value="NICOTINATE PHOSPHORIBOSYLTRANSFERASE"/>
    <property type="match status" value="1"/>
</dbReference>
<feature type="domain" description="Nicotinate phosphoribosyltransferase N-terminal" evidence="11">
    <location>
        <begin position="23"/>
        <end position="146"/>
    </location>
</feature>
<evidence type="ECO:0000256" key="4">
    <source>
        <dbReference type="ARBA" id="ARBA00022553"/>
    </source>
</evidence>
<keyword evidence="5 9" id="KW-0436">Ligase</keyword>
<comment type="pathway">
    <text evidence="1 9">Cofactor biosynthesis; NAD(+) biosynthesis; nicotinate D-ribonucleotide from nicotinate: step 1/1.</text>
</comment>
<evidence type="ECO:0000256" key="5">
    <source>
        <dbReference type="ARBA" id="ARBA00022598"/>
    </source>
</evidence>
<dbReference type="NCBIfam" id="TIGR01513">
    <property type="entry name" value="NAPRTase_put"/>
    <property type="match status" value="1"/>
</dbReference>
<dbReference type="Pfam" id="PF04095">
    <property type="entry name" value="NAPRTase"/>
    <property type="match status" value="1"/>
</dbReference>
<comment type="function">
    <text evidence="9">Catalyzes the first step in the biosynthesis of NAD from nicotinic acid, the ATP-dependent synthesis of beta-nicotinate D-ribonucleotide from nicotinate and 5-phospho-D-ribose 1-phosphate.</text>
</comment>
<protein>
    <recommendedName>
        <fullName evidence="3 9">Nicotinate phosphoribosyltransferase</fullName>
        <ecNumber evidence="3 9">6.3.4.21</ecNumber>
    </recommendedName>
</protein>
<dbReference type="InterPro" id="IPR006405">
    <property type="entry name" value="Nic_PRibTrfase_pncB"/>
</dbReference>
<dbReference type="RefSeq" id="WP_143988667.1">
    <property type="nucleotide sequence ID" value="NZ_CP041692.1"/>
</dbReference>
<dbReference type="GO" id="GO:0004516">
    <property type="term" value="F:nicotinate phosphoribosyltransferase activity"/>
    <property type="evidence" value="ECO:0007669"/>
    <property type="project" value="UniProtKB-UniRule"/>
</dbReference>
<dbReference type="SUPFAM" id="SSF54675">
    <property type="entry name" value="Nicotinate/Quinolinate PRTase N-terminal domain-like"/>
    <property type="match status" value="1"/>
</dbReference>
<comment type="PTM">
    <text evidence="9">Transiently phosphorylated on a His residue during the reaction cycle. Phosphorylation strongly increases the affinity for substrates and increases the rate of nicotinate D-ribonucleotide production. Dephosphorylation regenerates the low-affinity form of the enzyme, leading to product release.</text>
</comment>
<keyword evidence="13" id="KW-1185">Reference proteome</keyword>
<dbReference type="SUPFAM" id="SSF51690">
    <property type="entry name" value="Nicotinate/Quinolinate PRTase C-terminal domain-like"/>
    <property type="match status" value="1"/>
</dbReference>
<keyword evidence="12" id="KW-0328">Glycosyltransferase</keyword>
<dbReference type="OrthoDB" id="9770610at2"/>
<dbReference type="Gene3D" id="3.20.140.10">
    <property type="entry name" value="nicotinate phosphoribosyltransferase"/>
    <property type="match status" value="1"/>
</dbReference>
<name>A0A516Q5E8_9ACTN</name>
<dbReference type="EC" id="6.3.4.21" evidence="3 9"/>
<dbReference type="NCBIfam" id="NF006698">
    <property type="entry name" value="PRK09243.1-5"/>
    <property type="match status" value="1"/>
</dbReference>
<dbReference type="NCBIfam" id="NF009131">
    <property type="entry name" value="PRK12484.1"/>
    <property type="match status" value="1"/>
</dbReference>
<gene>
    <name evidence="12" type="ORF">FOE78_07615</name>
</gene>
<evidence type="ECO:0000256" key="6">
    <source>
        <dbReference type="ARBA" id="ARBA00022642"/>
    </source>
</evidence>
<evidence type="ECO:0000256" key="9">
    <source>
        <dbReference type="RuleBase" id="RU365100"/>
    </source>
</evidence>
<evidence type="ECO:0000259" key="11">
    <source>
        <dbReference type="Pfam" id="PF17767"/>
    </source>
</evidence>
<feature type="domain" description="Nicotinate/nicotinamide phosphoribosyltransferase" evidence="10">
    <location>
        <begin position="169"/>
        <end position="339"/>
    </location>
</feature>
<keyword evidence="6 9" id="KW-0662">Pyridine nucleotide biosynthesis</keyword>
<dbReference type="GO" id="GO:0016757">
    <property type="term" value="F:glycosyltransferase activity"/>
    <property type="evidence" value="ECO:0007669"/>
    <property type="project" value="UniProtKB-KW"/>
</dbReference>
<dbReference type="InterPro" id="IPR007229">
    <property type="entry name" value="Nic_PRibTrfase-Fam"/>
</dbReference>
<dbReference type="InterPro" id="IPR013785">
    <property type="entry name" value="Aldolase_TIM"/>
</dbReference>
<dbReference type="GO" id="GO:0034355">
    <property type="term" value="P:NAD+ biosynthetic process via the salvage pathway"/>
    <property type="evidence" value="ECO:0007669"/>
    <property type="project" value="TreeGrafter"/>
</dbReference>
<evidence type="ECO:0000256" key="3">
    <source>
        <dbReference type="ARBA" id="ARBA00013236"/>
    </source>
</evidence>
<evidence type="ECO:0000313" key="12">
    <source>
        <dbReference type="EMBL" id="QDP98666.1"/>
    </source>
</evidence>
<dbReference type="Pfam" id="PF17767">
    <property type="entry name" value="NAPRTase_N"/>
    <property type="match status" value="1"/>
</dbReference>
<keyword evidence="4" id="KW-0597">Phosphoprotein</keyword>
<comment type="similarity">
    <text evidence="2 9">Belongs to the NAPRTase family.</text>
</comment>
<evidence type="ECO:0000313" key="13">
    <source>
        <dbReference type="Proteomes" id="UP000319263"/>
    </source>
</evidence>
<evidence type="ECO:0000256" key="2">
    <source>
        <dbReference type="ARBA" id="ARBA00010897"/>
    </source>
</evidence>
<dbReference type="UniPathway" id="UPA00253">
    <property type="reaction ID" value="UER00457"/>
</dbReference>
<dbReference type="GO" id="GO:0005829">
    <property type="term" value="C:cytosol"/>
    <property type="evidence" value="ECO:0007669"/>
    <property type="project" value="TreeGrafter"/>
</dbReference>
<evidence type="ECO:0000256" key="8">
    <source>
        <dbReference type="ARBA" id="ARBA00048668"/>
    </source>
</evidence>
<accession>A0A516Q5E8</accession>
<dbReference type="PANTHER" id="PTHR11098:SF8">
    <property type="entry name" value="NICOTINATE PHOSPHORIBOSYLTRANSFERASE PNCB1"/>
    <property type="match status" value="1"/>
</dbReference>
<dbReference type="Proteomes" id="UP000319263">
    <property type="component" value="Chromosome"/>
</dbReference>